<dbReference type="GO" id="GO:0016740">
    <property type="term" value="F:transferase activity"/>
    <property type="evidence" value="ECO:0007669"/>
    <property type="project" value="UniProtKB-KW"/>
</dbReference>
<dbReference type="SUPFAM" id="SSF56112">
    <property type="entry name" value="Protein kinase-like (PK-like)"/>
    <property type="match status" value="1"/>
</dbReference>
<organism evidence="1 2">
    <name type="scientific">Pontibacter lucknowensis</name>
    <dbReference type="NCBI Taxonomy" id="1077936"/>
    <lineage>
        <taxon>Bacteria</taxon>
        <taxon>Pseudomonadati</taxon>
        <taxon>Bacteroidota</taxon>
        <taxon>Cytophagia</taxon>
        <taxon>Cytophagales</taxon>
        <taxon>Hymenobacteraceae</taxon>
        <taxon>Pontibacter</taxon>
    </lineage>
</organism>
<name>A0A1N7AYE4_9BACT</name>
<accession>A0A1N7AYE4</accession>
<dbReference type="AlphaFoldDB" id="A0A1N7AYE4"/>
<keyword evidence="1" id="KW-0808">Transferase</keyword>
<reference evidence="2" key="1">
    <citation type="submission" date="2017-01" db="EMBL/GenBank/DDBJ databases">
        <authorList>
            <person name="Varghese N."/>
            <person name="Submissions S."/>
        </authorList>
    </citation>
    <scope>NUCLEOTIDE SEQUENCE [LARGE SCALE GENOMIC DNA]</scope>
    <source>
        <strain evidence="2">DM9</strain>
    </source>
</reference>
<dbReference type="Proteomes" id="UP000185924">
    <property type="component" value="Unassembled WGS sequence"/>
</dbReference>
<gene>
    <name evidence="1" type="ORF">SAMN05421545_3672</name>
</gene>
<keyword evidence="2" id="KW-1185">Reference proteome</keyword>
<evidence type="ECO:0000313" key="2">
    <source>
        <dbReference type="Proteomes" id="UP000185924"/>
    </source>
</evidence>
<proteinExistence type="predicted"/>
<dbReference type="STRING" id="1077936.SAMN05421545_3672"/>
<dbReference type="EMBL" id="FTNM01000006">
    <property type="protein sequence ID" value="SIR44084.1"/>
    <property type="molecule type" value="Genomic_DNA"/>
</dbReference>
<evidence type="ECO:0000313" key="1">
    <source>
        <dbReference type="EMBL" id="SIR44084.1"/>
    </source>
</evidence>
<sequence>MTNFKKQYEEVKDSLDWGFYSLSYIQRTCQNWSVFLTSFPDHKHLLMPFSLDSISRILRCYSYIFHWRDTTYKLFTPMGGAIKNAELCGNQKALQTKFWSDTVIQVNPFVLCLAMVKGTPVPESRMEQAEQFMAAKLEEALNHEWQQAHMTYNLMKLQKLGQQGLDLRLIEVCHNLLRHLKLPVTSAHGDLHIENMILIDEEIRIIDWCMYNRSGSFITDYIHFYNFAEAVKHNESWTVAIQKDSDYLRRLASHMSTEPGLLSIVYTLNRIAGEASQFPRTDLVPASQIDKYNAVLTHLTTSIKQNV</sequence>
<protein>
    <submittedName>
        <fullName evidence="1">Phosphotransferase enzyme family protein</fullName>
    </submittedName>
</protein>
<dbReference type="InterPro" id="IPR011009">
    <property type="entry name" value="Kinase-like_dom_sf"/>
</dbReference>